<protein>
    <submittedName>
        <fullName evidence="1">Uncharacterized protein</fullName>
    </submittedName>
</protein>
<evidence type="ECO:0000313" key="1">
    <source>
        <dbReference type="EMBL" id="SPD73427.1"/>
    </source>
</evidence>
<gene>
    <name evidence="1" type="ORF">PITCH_A190003</name>
</gene>
<dbReference type="EMBL" id="OJIN01000101">
    <property type="protein sequence ID" value="SPD73427.1"/>
    <property type="molecule type" value="Genomic_DNA"/>
</dbReference>
<name>A0A445MV89_9BACT</name>
<proteinExistence type="predicted"/>
<organism evidence="1">
    <name type="scientific">uncultured Desulfobacterium sp</name>
    <dbReference type="NCBI Taxonomy" id="201089"/>
    <lineage>
        <taxon>Bacteria</taxon>
        <taxon>Pseudomonadati</taxon>
        <taxon>Thermodesulfobacteriota</taxon>
        <taxon>Desulfobacteria</taxon>
        <taxon>Desulfobacterales</taxon>
        <taxon>Desulfobacteriaceae</taxon>
        <taxon>Desulfobacterium</taxon>
        <taxon>environmental samples</taxon>
    </lineage>
</organism>
<reference evidence="1" key="1">
    <citation type="submission" date="2018-01" db="EMBL/GenBank/DDBJ databases">
        <authorList>
            <person name="Regsiter A."/>
            <person name="William W."/>
        </authorList>
    </citation>
    <scope>NUCLEOTIDE SEQUENCE</scope>
    <source>
        <strain evidence="1">TRIP AH-1</strain>
    </source>
</reference>
<dbReference type="AlphaFoldDB" id="A0A445MV89"/>
<accession>A0A445MV89</accession>
<sequence length="92" mass="10262">MIIRVGRKYITQNPQGGLSRMHDLAIGKSNDLPTLASDIVLTFNEVIEVLPLTEFSETIDFQSQLGRSIKGKVNEIRPNLLLWLKGAEPCLV</sequence>